<dbReference type="Proteomes" id="UP000315003">
    <property type="component" value="Chromosome"/>
</dbReference>
<keyword evidence="11" id="KW-0560">Oxidoreductase</keyword>
<feature type="domain" description="Tetrahaem cytochrome" evidence="15">
    <location>
        <begin position="72"/>
        <end position="168"/>
    </location>
</feature>
<organism evidence="16 17">
    <name type="scientific">Stieleria bergensis</name>
    <dbReference type="NCBI Taxonomy" id="2528025"/>
    <lineage>
        <taxon>Bacteria</taxon>
        <taxon>Pseudomonadati</taxon>
        <taxon>Planctomycetota</taxon>
        <taxon>Planctomycetia</taxon>
        <taxon>Pirellulales</taxon>
        <taxon>Pirellulaceae</taxon>
        <taxon>Stieleria</taxon>
    </lineage>
</organism>
<evidence type="ECO:0000256" key="5">
    <source>
        <dbReference type="ARBA" id="ARBA00022448"/>
    </source>
</evidence>
<evidence type="ECO:0000256" key="10">
    <source>
        <dbReference type="ARBA" id="ARBA00022982"/>
    </source>
</evidence>
<name>A0A517SRM5_9BACT</name>
<keyword evidence="14" id="KW-0472">Membrane</keyword>
<protein>
    <recommendedName>
        <fullName evidence="4">nitrite reductase (cytochrome; ammonia-forming)</fullName>
        <ecNumber evidence="4">1.7.2.2</ecNumber>
    </recommendedName>
</protein>
<comment type="catalytic activity">
    <reaction evidence="13">
        <text>6 Fe(III)-[cytochrome c] + NH4(+) + 2 H2O = 6 Fe(II)-[cytochrome c] + nitrite + 8 H(+)</text>
        <dbReference type="Rhea" id="RHEA:13089"/>
        <dbReference type="Rhea" id="RHEA-COMP:10350"/>
        <dbReference type="Rhea" id="RHEA-COMP:14399"/>
        <dbReference type="ChEBI" id="CHEBI:15377"/>
        <dbReference type="ChEBI" id="CHEBI:15378"/>
        <dbReference type="ChEBI" id="CHEBI:16301"/>
        <dbReference type="ChEBI" id="CHEBI:28938"/>
        <dbReference type="ChEBI" id="CHEBI:29033"/>
        <dbReference type="ChEBI" id="CHEBI:29034"/>
        <dbReference type="EC" id="1.7.2.2"/>
    </reaction>
</comment>
<keyword evidence="17" id="KW-1185">Reference proteome</keyword>
<dbReference type="PANTHER" id="PTHR30633:SF0">
    <property type="entry name" value="CYTOCHROME C-552"/>
    <property type="match status" value="1"/>
</dbReference>
<keyword evidence="14" id="KW-1133">Transmembrane helix</keyword>
<evidence type="ECO:0000256" key="3">
    <source>
        <dbReference type="ARBA" id="ARBA00009288"/>
    </source>
</evidence>
<dbReference type="PANTHER" id="PTHR30633">
    <property type="entry name" value="CYTOCHROME C-552 RESPIRATORY NITRITE REDUCTASE"/>
    <property type="match status" value="1"/>
</dbReference>
<accession>A0A517SRM5</accession>
<reference evidence="16 17" key="1">
    <citation type="submission" date="2019-02" db="EMBL/GenBank/DDBJ databases">
        <title>Deep-cultivation of Planctomycetes and their phenomic and genomic characterization uncovers novel biology.</title>
        <authorList>
            <person name="Wiegand S."/>
            <person name="Jogler M."/>
            <person name="Boedeker C."/>
            <person name="Pinto D."/>
            <person name="Vollmers J."/>
            <person name="Rivas-Marin E."/>
            <person name="Kohn T."/>
            <person name="Peeters S.H."/>
            <person name="Heuer A."/>
            <person name="Rast P."/>
            <person name="Oberbeckmann S."/>
            <person name="Bunk B."/>
            <person name="Jeske O."/>
            <person name="Meyerdierks A."/>
            <person name="Storesund J.E."/>
            <person name="Kallscheuer N."/>
            <person name="Luecker S."/>
            <person name="Lage O.M."/>
            <person name="Pohl T."/>
            <person name="Merkel B.J."/>
            <person name="Hornburger P."/>
            <person name="Mueller R.-W."/>
            <person name="Bruemmer F."/>
            <person name="Labrenz M."/>
            <person name="Spormann A.M."/>
            <person name="Op den Camp H."/>
            <person name="Overmann J."/>
            <person name="Amann R."/>
            <person name="Jetten M.S.M."/>
            <person name="Mascher T."/>
            <person name="Medema M.H."/>
            <person name="Devos D.P."/>
            <person name="Kaster A.-K."/>
            <person name="Ovreas L."/>
            <person name="Rohde M."/>
            <person name="Galperin M.Y."/>
            <person name="Jogler C."/>
        </authorList>
    </citation>
    <scope>NUCLEOTIDE SEQUENCE [LARGE SCALE GENOMIC DNA]</scope>
    <source>
        <strain evidence="16 17">SV_7m_r</strain>
    </source>
</reference>
<comment type="cofactor">
    <cofactor evidence="1">
        <name>heme c</name>
        <dbReference type="ChEBI" id="CHEBI:61717"/>
    </cofactor>
</comment>
<evidence type="ECO:0000256" key="14">
    <source>
        <dbReference type="SAM" id="Phobius"/>
    </source>
</evidence>
<dbReference type="SUPFAM" id="SSF48695">
    <property type="entry name" value="Multiheme cytochromes"/>
    <property type="match status" value="1"/>
</dbReference>
<keyword evidence="5" id="KW-0813">Transport</keyword>
<keyword evidence="12" id="KW-0408">Iron</keyword>
<comment type="subcellular location">
    <subcellularLocation>
        <location evidence="2">Cell envelope</location>
    </subcellularLocation>
</comment>
<keyword evidence="10" id="KW-0249">Electron transport</keyword>
<keyword evidence="14" id="KW-0812">Transmembrane</keyword>
<evidence type="ECO:0000256" key="7">
    <source>
        <dbReference type="ARBA" id="ARBA00022723"/>
    </source>
</evidence>
<feature type="transmembrane region" description="Helical" evidence="14">
    <location>
        <begin position="34"/>
        <end position="53"/>
    </location>
</feature>
<dbReference type="GO" id="GO:0019645">
    <property type="term" value="P:anaerobic electron transport chain"/>
    <property type="evidence" value="ECO:0007669"/>
    <property type="project" value="TreeGrafter"/>
</dbReference>
<evidence type="ECO:0000256" key="13">
    <source>
        <dbReference type="ARBA" id="ARBA00049131"/>
    </source>
</evidence>
<sequence length="501" mass="55462">MSNDLSTSAELDNVSLDPVSIENKNSDRSWLRTFMYWGIVNVCLLAFFLYGLLAPASDIKQAFLPGTTTHGHYQIELDCNACHRPVAKGKKHSAKNVMQNACIDCHGDQLKAARDTHPASKFNDPTNADRLKILDARNCLTCHQEHVPDRTLAMGLTVPTDYCWHCHQDVGDSRPSHVGMAFNSCATSGCHNYHDNRALYEKFLEDHYGEPDHHSMQILPLTSSMVKRLARYQNEEGQETDDGEARKPLSLADADAPQSLLGDEQRLTDWATTAHAQAGVNCSHCHQVGSEGQKAAIWQDAVALETCQQCHQQAANSFLKGKHGRKLASGLPAMTPAQARLPMHQSAAHQQLSCNACHQGHRFDRQYAAVDACLKCHADSHSTAYLDSPHAQLWAAEISGQGQVGSGVSCASCHLPRLADGKEVWVNHDQNSNLRPNESMAREVCLHCHSLEYSLSSLAETDSVPSCFANPPSARVESVQMARDWFVEKEQQRRRRRKGSQ</sequence>
<proteinExistence type="inferred from homology"/>
<dbReference type="EC" id="1.7.2.2" evidence="4"/>
<dbReference type="GO" id="GO:0042279">
    <property type="term" value="F:nitrite reductase (cytochrome, ammonia-forming) activity"/>
    <property type="evidence" value="ECO:0007669"/>
    <property type="project" value="UniProtKB-EC"/>
</dbReference>
<dbReference type="RefSeq" id="WP_419188162.1">
    <property type="nucleotide sequence ID" value="NZ_CP036272.1"/>
</dbReference>
<evidence type="ECO:0000256" key="9">
    <source>
        <dbReference type="ARBA" id="ARBA00022837"/>
    </source>
</evidence>
<evidence type="ECO:0000256" key="1">
    <source>
        <dbReference type="ARBA" id="ARBA00001926"/>
    </source>
</evidence>
<feature type="domain" description="Tetrahaem cytochrome" evidence="15">
    <location>
        <begin position="274"/>
        <end position="377"/>
    </location>
</feature>
<dbReference type="GO" id="GO:0020037">
    <property type="term" value="F:heme binding"/>
    <property type="evidence" value="ECO:0007669"/>
    <property type="project" value="TreeGrafter"/>
</dbReference>
<dbReference type="GO" id="GO:0046872">
    <property type="term" value="F:metal ion binding"/>
    <property type="evidence" value="ECO:0007669"/>
    <property type="project" value="UniProtKB-KW"/>
</dbReference>
<keyword evidence="7" id="KW-0479">Metal-binding</keyword>
<keyword evidence="8" id="KW-0732">Signal</keyword>
<comment type="similarity">
    <text evidence="3">Belongs to the cytochrome c-552 family.</text>
</comment>
<dbReference type="InterPro" id="IPR003321">
    <property type="entry name" value="Cyt_c552"/>
</dbReference>
<evidence type="ECO:0000256" key="4">
    <source>
        <dbReference type="ARBA" id="ARBA00011887"/>
    </source>
</evidence>
<evidence type="ECO:0000256" key="6">
    <source>
        <dbReference type="ARBA" id="ARBA00022617"/>
    </source>
</evidence>
<evidence type="ECO:0000259" key="15">
    <source>
        <dbReference type="Pfam" id="PF14537"/>
    </source>
</evidence>
<evidence type="ECO:0000256" key="11">
    <source>
        <dbReference type="ARBA" id="ARBA00023002"/>
    </source>
</evidence>
<dbReference type="InterPro" id="IPR036280">
    <property type="entry name" value="Multihaem_cyt_sf"/>
</dbReference>
<evidence type="ECO:0000313" key="16">
    <source>
        <dbReference type="EMBL" id="QDT58781.1"/>
    </source>
</evidence>
<evidence type="ECO:0000256" key="2">
    <source>
        <dbReference type="ARBA" id="ARBA00004196"/>
    </source>
</evidence>
<dbReference type="InterPro" id="IPR012286">
    <property type="entry name" value="Tetrahaem_cytochrome"/>
</dbReference>
<dbReference type="Pfam" id="PF14537">
    <property type="entry name" value="Cytochrom_c3_2"/>
    <property type="match status" value="2"/>
</dbReference>
<gene>
    <name evidence="16" type="ORF">SV7mr_12820</name>
</gene>
<evidence type="ECO:0000256" key="8">
    <source>
        <dbReference type="ARBA" id="ARBA00022729"/>
    </source>
</evidence>
<evidence type="ECO:0000313" key="17">
    <source>
        <dbReference type="Proteomes" id="UP000315003"/>
    </source>
</evidence>
<keyword evidence="6" id="KW-0349">Heme</keyword>
<dbReference type="GO" id="GO:0030288">
    <property type="term" value="C:outer membrane-bounded periplasmic space"/>
    <property type="evidence" value="ECO:0007669"/>
    <property type="project" value="TreeGrafter"/>
</dbReference>
<dbReference type="AlphaFoldDB" id="A0A517SRM5"/>
<dbReference type="EMBL" id="CP036272">
    <property type="protein sequence ID" value="QDT58781.1"/>
    <property type="molecule type" value="Genomic_DNA"/>
</dbReference>
<dbReference type="Gene3D" id="1.10.1130.10">
    <property type="entry name" value="Flavocytochrome C3, Chain A"/>
    <property type="match status" value="3"/>
</dbReference>
<evidence type="ECO:0000256" key="12">
    <source>
        <dbReference type="ARBA" id="ARBA00023004"/>
    </source>
</evidence>
<keyword evidence="9" id="KW-0106">Calcium</keyword>